<keyword evidence="1" id="KW-0812">Transmembrane</keyword>
<keyword evidence="1" id="KW-1133">Transmembrane helix</keyword>
<gene>
    <name evidence="2" type="ORF">TG4357_03352</name>
</gene>
<keyword evidence="3" id="KW-1185">Reference proteome</keyword>
<reference evidence="2 3" key="1">
    <citation type="submission" date="2015-09" db="EMBL/GenBank/DDBJ databases">
        <authorList>
            <consortium name="Swine Surveillance"/>
        </authorList>
    </citation>
    <scope>NUCLEOTIDE SEQUENCE [LARGE SCALE GENOMIC DNA]</scope>
    <source>
        <strain evidence="2 3">CECT 4357</strain>
    </source>
</reference>
<dbReference type="AlphaFoldDB" id="A0A0P1FJ51"/>
<sequence length="137" mass="15364">MLLTRSDIEARAETISSGLTDAQRLAVGLELIRSVKSQERWQQVRIVANEAQLHSARLCMDGFLPAHERRLQINPSVTTHENQRRDAEPPRHSRARAVLAKLREIDEFVDNSIIGDLIGAAALATILIVGLFWGYLQ</sequence>
<dbReference type="Proteomes" id="UP000051587">
    <property type="component" value="Unassembled WGS sequence"/>
</dbReference>
<dbReference type="STRING" id="53501.SAMN04488043_104223"/>
<evidence type="ECO:0000313" key="3">
    <source>
        <dbReference type="Proteomes" id="UP000051587"/>
    </source>
</evidence>
<evidence type="ECO:0000313" key="2">
    <source>
        <dbReference type="EMBL" id="CUH68033.1"/>
    </source>
</evidence>
<accession>A0A0P1FJ51</accession>
<dbReference type="EMBL" id="CYSA01000027">
    <property type="protein sequence ID" value="CUH68033.1"/>
    <property type="molecule type" value="Genomic_DNA"/>
</dbReference>
<evidence type="ECO:0000256" key="1">
    <source>
        <dbReference type="SAM" id="Phobius"/>
    </source>
</evidence>
<name>A0A0P1FJ51_THAGE</name>
<feature type="transmembrane region" description="Helical" evidence="1">
    <location>
        <begin position="113"/>
        <end position="136"/>
    </location>
</feature>
<proteinExistence type="predicted"/>
<dbReference type="RefSeq" id="WP_058264035.1">
    <property type="nucleotide sequence ID" value="NZ_CP051181.1"/>
</dbReference>
<organism evidence="2 3">
    <name type="scientific">Thalassovita gelatinovora</name>
    <name type="common">Thalassobius gelatinovorus</name>
    <dbReference type="NCBI Taxonomy" id="53501"/>
    <lineage>
        <taxon>Bacteria</taxon>
        <taxon>Pseudomonadati</taxon>
        <taxon>Pseudomonadota</taxon>
        <taxon>Alphaproteobacteria</taxon>
        <taxon>Rhodobacterales</taxon>
        <taxon>Roseobacteraceae</taxon>
        <taxon>Thalassovita</taxon>
    </lineage>
</organism>
<protein>
    <submittedName>
        <fullName evidence="2">Uncharacterized protein</fullName>
    </submittedName>
</protein>
<keyword evidence="1" id="KW-0472">Membrane</keyword>